<dbReference type="PRINTS" id="PR00033">
    <property type="entry name" value="HTHASNC"/>
</dbReference>
<accession>A0A1I5CW92</accession>
<dbReference type="GO" id="GO:0005829">
    <property type="term" value="C:cytosol"/>
    <property type="evidence" value="ECO:0007669"/>
    <property type="project" value="TreeGrafter"/>
</dbReference>
<gene>
    <name evidence="5" type="ORF">SAMN05660413_03048</name>
</gene>
<dbReference type="InterPro" id="IPR011991">
    <property type="entry name" value="ArsR-like_HTH"/>
</dbReference>
<name>A0A1I5CW92_9FLAO</name>
<dbReference type="PROSITE" id="PS50956">
    <property type="entry name" value="HTH_ASNC_2"/>
    <property type="match status" value="1"/>
</dbReference>
<dbReference type="Gene3D" id="1.10.10.10">
    <property type="entry name" value="Winged helix-like DNA-binding domain superfamily/Winged helix DNA-binding domain"/>
    <property type="match status" value="1"/>
</dbReference>
<dbReference type="STRING" id="287099.SAMN05660413_03048"/>
<dbReference type="RefSeq" id="WP_093411200.1">
    <property type="nucleotide sequence ID" value="NZ_FOVL01000025.1"/>
</dbReference>
<dbReference type="InterPro" id="IPR011008">
    <property type="entry name" value="Dimeric_a/b-barrel"/>
</dbReference>
<organism evidence="5 6">
    <name type="scientific">Salegentibacter flavus</name>
    <dbReference type="NCBI Taxonomy" id="287099"/>
    <lineage>
        <taxon>Bacteria</taxon>
        <taxon>Pseudomonadati</taxon>
        <taxon>Bacteroidota</taxon>
        <taxon>Flavobacteriia</taxon>
        <taxon>Flavobacteriales</taxon>
        <taxon>Flavobacteriaceae</taxon>
        <taxon>Salegentibacter</taxon>
    </lineage>
</organism>
<dbReference type="SMART" id="SM00344">
    <property type="entry name" value="HTH_ASNC"/>
    <property type="match status" value="1"/>
</dbReference>
<dbReference type="GO" id="GO:0043565">
    <property type="term" value="F:sequence-specific DNA binding"/>
    <property type="evidence" value="ECO:0007669"/>
    <property type="project" value="InterPro"/>
</dbReference>
<dbReference type="SUPFAM" id="SSF46785">
    <property type="entry name" value="Winged helix' DNA-binding domain"/>
    <property type="match status" value="1"/>
</dbReference>
<dbReference type="CDD" id="cd00090">
    <property type="entry name" value="HTH_ARSR"/>
    <property type="match status" value="1"/>
</dbReference>
<dbReference type="Gene3D" id="3.30.70.920">
    <property type="match status" value="1"/>
</dbReference>
<dbReference type="PANTHER" id="PTHR30154">
    <property type="entry name" value="LEUCINE-RESPONSIVE REGULATORY PROTEIN"/>
    <property type="match status" value="1"/>
</dbReference>
<dbReference type="InterPro" id="IPR036390">
    <property type="entry name" value="WH_DNA-bd_sf"/>
</dbReference>
<dbReference type="Pfam" id="PF01037">
    <property type="entry name" value="AsnC_trans_reg"/>
    <property type="match status" value="1"/>
</dbReference>
<evidence type="ECO:0000313" key="5">
    <source>
        <dbReference type="EMBL" id="SFN91270.1"/>
    </source>
</evidence>
<dbReference type="GO" id="GO:0006355">
    <property type="term" value="P:regulation of DNA-templated transcription"/>
    <property type="evidence" value="ECO:0007669"/>
    <property type="project" value="UniProtKB-ARBA"/>
</dbReference>
<dbReference type="OrthoDB" id="9800326at2"/>
<keyword evidence="6" id="KW-1185">Reference proteome</keyword>
<evidence type="ECO:0000256" key="3">
    <source>
        <dbReference type="ARBA" id="ARBA00023163"/>
    </source>
</evidence>
<dbReference type="Proteomes" id="UP000199153">
    <property type="component" value="Unassembled WGS sequence"/>
</dbReference>
<dbReference type="InterPro" id="IPR019885">
    <property type="entry name" value="Tscrpt_reg_HTH_AsnC-type_CS"/>
</dbReference>
<dbReference type="InterPro" id="IPR000485">
    <property type="entry name" value="AsnC-type_HTH_dom"/>
</dbReference>
<dbReference type="AlphaFoldDB" id="A0A1I5CW92"/>
<proteinExistence type="predicted"/>
<dbReference type="InterPro" id="IPR019888">
    <property type="entry name" value="Tscrpt_reg_AsnC-like"/>
</dbReference>
<dbReference type="EMBL" id="FOVL01000025">
    <property type="protein sequence ID" value="SFN91270.1"/>
    <property type="molecule type" value="Genomic_DNA"/>
</dbReference>
<dbReference type="SUPFAM" id="SSF54909">
    <property type="entry name" value="Dimeric alpha+beta barrel"/>
    <property type="match status" value="1"/>
</dbReference>
<protein>
    <submittedName>
        <fullName evidence="5">Transcriptional regulator, AsnC family</fullName>
    </submittedName>
</protein>
<dbReference type="PROSITE" id="PS00519">
    <property type="entry name" value="HTH_ASNC_1"/>
    <property type="match status" value="1"/>
</dbReference>
<feature type="domain" description="HTH asnC-type" evidence="4">
    <location>
        <begin position="3"/>
        <end position="64"/>
    </location>
</feature>
<dbReference type="PANTHER" id="PTHR30154:SF34">
    <property type="entry name" value="TRANSCRIPTIONAL REGULATOR AZLB"/>
    <property type="match status" value="1"/>
</dbReference>
<dbReference type="Pfam" id="PF13412">
    <property type="entry name" value="HTH_24"/>
    <property type="match status" value="1"/>
</dbReference>
<reference evidence="5 6" key="1">
    <citation type="submission" date="2016-10" db="EMBL/GenBank/DDBJ databases">
        <authorList>
            <person name="de Groot N.N."/>
        </authorList>
    </citation>
    <scope>NUCLEOTIDE SEQUENCE [LARGE SCALE GENOMIC DNA]</scope>
    <source>
        <strain evidence="5 6">DSM 17794</strain>
    </source>
</reference>
<keyword evidence="2" id="KW-0238">DNA-binding</keyword>
<dbReference type="GO" id="GO:0043200">
    <property type="term" value="P:response to amino acid"/>
    <property type="evidence" value="ECO:0007669"/>
    <property type="project" value="TreeGrafter"/>
</dbReference>
<keyword evidence="1" id="KW-0805">Transcription regulation</keyword>
<evidence type="ECO:0000256" key="1">
    <source>
        <dbReference type="ARBA" id="ARBA00023015"/>
    </source>
</evidence>
<dbReference type="InterPro" id="IPR019887">
    <property type="entry name" value="Tscrpt_reg_AsnC/Lrp_C"/>
</dbReference>
<sequence>MKLDEKDLQILKHLQRDSKMTNKEISVKLALSITAVYERIKRLEREGVISKYVALLNPDRVDKAFTVFCQIKLIQHTKDYLTRFETEVTSLPEVLECFHVSGEYDYILKVLVKDMAAYREFMVTKLTTLDHIGSTQSTFTIEKVKNTTAISL</sequence>
<evidence type="ECO:0000313" key="6">
    <source>
        <dbReference type="Proteomes" id="UP000199153"/>
    </source>
</evidence>
<evidence type="ECO:0000256" key="2">
    <source>
        <dbReference type="ARBA" id="ARBA00023125"/>
    </source>
</evidence>
<keyword evidence="3" id="KW-0804">Transcription</keyword>
<dbReference type="InterPro" id="IPR036388">
    <property type="entry name" value="WH-like_DNA-bd_sf"/>
</dbReference>
<evidence type="ECO:0000259" key="4">
    <source>
        <dbReference type="PROSITE" id="PS50956"/>
    </source>
</evidence>